<dbReference type="GO" id="GO:0005737">
    <property type="term" value="C:cytoplasm"/>
    <property type="evidence" value="ECO:0007669"/>
    <property type="project" value="TreeGrafter"/>
</dbReference>
<feature type="compositionally biased region" description="Gly residues" evidence="8">
    <location>
        <begin position="298"/>
        <end position="316"/>
    </location>
</feature>
<dbReference type="Gene3D" id="4.10.1000.40">
    <property type="match status" value="2"/>
</dbReference>
<dbReference type="InterPro" id="IPR049017">
    <property type="entry name" value="Nab2_Znf4"/>
</dbReference>
<keyword evidence="11" id="KW-1185">Reference proteome</keyword>
<dbReference type="PANTHER" id="PTHR14738:SF29">
    <property type="entry name" value="ZINC FINGER CCCH DOMAIN-CONTAINING PROTEIN 14"/>
    <property type="match status" value="1"/>
</dbReference>
<evidence type="ECO:0000256" key="6">
    <source>
        <dbReference type="ARBA" id="ARBA00022833"/>
    </source>
</evidence>
<proteinExistence type="inferred from homology"/>
<reference evidence="11" key="2">
    <citation type="submission" date="2015-01" db="EMBL/GenBank/DDBJ databases">
        <title>Evolutionary Origins and Diversification of the Mycorrhizal Mutualists.</title>
        <authorList>
            <consortium name="DOE Joint Genome Institute"/>
            <consortium name="Mycorrhizal Genomics Consortium"/>
            <person name="Kohler A."/>
            <person name="Kuo A."/>
            <person name="Nagy L.G."/>
            <person name="Floudas D."/>
            <person name="Copeland A."/>
            <person name="Barry K.W."/>
            <person name="Cichocki N."/>
            <person name="Veneault-Fourrey C."/>
            <person name="LaButti K."/>
            <person name="Lindquist E.A."/>
            <person name="Lipzen A."/>
            <person name="Lundell T."/>
            <person name="Morin E."/>
            <person name="Murat C."/>
            <person name="Riley R."/>
            <person name="Ohm R."/>
            <person name="Sun H."/>
            <person name="Tunlid A."/>
            <person name="Henrissat B."/>
            <person name="Grigoriev I.V."/>
            <person name="Hibbett D.S."/>
            <person name="Martin F."/>
        </authorList>
    </citation>
    <scope>NUCLEOTIDE SEQUENCE [LARGE SCALE GENOMIC DNA]</scope>
    <source>
        <strain evidence="11">Marx 270</strain>
    </source>
</reference>
<evidence type="ECO:0000256" key="3">
    <source>
        <dbReference type="ARBA" id="ARBA00022723"/>
    </source>
</evidence>
<dbReference type="InParanoid" id="A0A0C3JXQ2"/>
<reference evidence="10 11" key="1">
    <citation type="submission" date="2014-04" db="EMBL/GenBank/DDBJ databases">
        <authorList>
            <consortium name="DOE Joint Genome Institute"/>
            <person name="Kuo A."/>
            <person name="Kohler A."/>
            <person name="Costa M.D."/>
            <person name="Nagy L.G."/>
            <person name="Floudas D."/>
            <person name="Copeland A."/>
            <person name="Barry K.W."/>
            <person name="Cichocki N."/>
            <person name="Veneault-Fourrey C."/>
            <person name="LaButti K."/>
            <person name="Lindquist E.A."/>
            <person name="Lipzen A."/>
            <person name="Lundell T."/>
            <person name="Morin E."/>
            <person name="Murat C."/>
            <person name="Sun H."/>
            <person name="Tunlid A."/>
            <person name="Henrissat B."/>
            <person name="Grigoriev I.V."/>
            <person name="Hibbett D.S."/>
            <person name="Martin F."/>
            <person name="Nordberg H.P."/>
            <person name="Cantor M.N."/>
            <person name="Hua S.X."/>
        </authorList>
    </citation>
    <scope>NUCLEOTIDE SEQUENCE [LARGE SCALE GENOMIC DNA]</scope>
    <source>
        <strain evidence="10 11">Marx 270</strain>
    </source>
</reference>
<feature type="domain" description="Nab2 type CCCH zinc finger 4" evidence="9">
    <location>
        <begin position="413"/>
        <end position="434"/>
    </location>
</feature>
<feature type="compositionally biased region" description="Polar residues" evidence="8">
    <location>
        <begin position="146"/>
        <end position="160"/>
    </location>
</feature>
<keyword evidence="3" id="KW-0479">Metal-binding</keyword>
<accession>A0A0C3JXQ2</accession>
<dbReference type="PANTHER" id="PTHR14738">
    <property type="entry name" value="ZINC FINGER CCCH DOMAIN-CONTAINING PROTEIN 14"/>
    <property type="match status" value="1"/>
</dbReference>
<dbReference type="InterPro" id="IPR043094">
    <property type="entry name" value="Nab2/ZC3H14_N_sf"/>
</dbReference>
<dbReference type="OrthoDB" id="438553at2759"/>
<dbReference type="Gene3D" id="1.10.340.40">
    <property type="entry name" value="Nuclear abundant poly(A) RNA-bind protein 2, N-terminal domain"/>
    <property type="match status" value="1"/>
</dbReference>
<keyword evidence="5" id="KW-0863">Zinc-finger</keyword>
<dbReference type="GO" id="GO:0043488">
    <property type="term" value="P:regulation of mRNA stability"/>
    <property type="evidence" value="ECO:0007669"/>
    <property type="project" value="InterPro"/>
</dbReference>
<dbReference type="GO" id="GO:0005634">
    <property type="term" value="C:nucleus"/>
    <property type="evidence" value="ECO:0007669"/>
    <property type="project" value="UniProtKB-SubCell"/>
</dbReference>
<evidence type="ECO:0000256" key="1">
    <source>
        <dbReference type="ARBA" id="ARBA00004123"/>
    </source>
</evidence>
<organism evidence="10 11">
    <name type="scientific">Pisolithus tinctorius Marx 270</name>
    <dbReference type="NCBI Taxonomy" id="870435"/>
    <lineage>
        <taxon>Eukaryota</taxon>
        <taxon>Fungi</taxon>
        <taxon>Dikarya</taxon>
        <taxon>Basidiomycota</taxon>
        <taxon>Agaricomycotina</taxon>
        <taxon>Agaricomycetes</taxon>
        <taxon>Agaricomycetidae</taxon>
        <taxon>Boletales</taxon>
        <taxon>Sclerodermatineae</taxon>
        <taxon>Pisolithaceae</taxon>
        <taxon>Pisolithus</taxon>
    </lineage>
</organism>
<dbReference type="EMBL" id="KN831945">
    <property type="protein sequence ID" value="KIO13913.1"/>
    <property type="molecule type" value="Genomic_DNA"/>
</dbReference>
<dbReference type="Proteomes" id="UP000054217">
    <property type="component" value="Unassembled WGS sequence"/>
</dbReference>
<evidence type="ECO:0000256" key="5">
    <source>
        <dbReference type="ARBA" id="ARBA00022771"/>
    </source>
</evidence>
<keyword evidence="6" id="KW-0862">Zinc</keyword>
<evidence type="ECO:0000256" key="2">
    <source>
        <dbReference type="ARBA" id="ARBA00008423"/>
    </source>
</evidence>
<evidence type="ECO:0000256" key="8">
    <source>
        <dbReference type="SAM" id="MobiDB-lite"/>
    </source>
</evidence>
<evidence type="ECO:0000313" key="10">
    <source>
        <dbReference type="EMBL" id="KIO13913.1"/>
    </source>
</evidence>
<dbReference type="InterPro" id="IPR040366">
    <property type="entry name" value="Nab2/ZC3H14"/>
</dbReference>
<evidence type="ECO:0000256" key="7">
    <source>
        <dbReference type="ARBA" id="ARBA00023242"/>
    </source>
</evidence>
<feature type="compositionally biased region" description="Low complexity" evidence="8">
    <location>
        <begin position="128"/>
        <end position="145"/>
    </location>
</feature>
<evidence type="ECO:0000256" key="4">
    <source>
        <dbReference type="ARBA" id="ARBA00022737"/>
    </source>
</evidence>
<dbReference type="Pfam" id="PF14608">
    <property type="entry name" value="zf-CCCH_2"/>
    <property type="match status" value="3"/>
</dbReference>
<comment type="subcellular location">
    <subcellularLocation>
        <location evidence="1">Nucleus</location>
    </subcellularLocation>
</comment>
<dbReference type="STRING" id="870435.A0A0C3JXQ2"/>
<evidence type="ECO:0000259" key="9">
    <source>
        <dbReference type="Pfam" id="PF21803"/>
    </source>
</evidence>
<feature type="compositionally biased region" description="Pro residues" evidence="8">
    <location>
        <begin position="109"/>
        <end position="127"/>
    </location>
</feature>
<dbReference type="GO" id="GO:0008270">
    <property type="term" value="F:zinc ion binding"/>
    <property type="evidence" value="ECO:0007669"/>
    <property type="project" value="UniProtKB-KW"/>
</dbReference>
<comment type="similarity">
    <text evidence="2">Belongs to the ZC3H14 family.</text>
</comment>
<sequence>MPFGLIIGTERAVSLQNSIQNELTRRGYSPDADPVMAEYITIMIINNKTPAQITSELEDLIGSDYDPSFTDWLFIEAAKGVPETEGPSSIPIPPAAPAAEAKPTRDPPHAPVDPPRRPPNAPRPGAPPYQQAIASAISSTSPSSQKRTASARSPSPTGQGPSKARRTDLPTGPRAMQSNSTGRSLLDRVGGRNGNATFARNDEIQARIDAVTNGSTPDPSMMMPFQNGMEMAMSPNPLMLQDMMMNQMALMAQMATSMGMLNPGTGQMMAMNGGFPMQQGDMAMYAGGMNGHSFGQNAGGVRGRGGATRGGRGRGGGRGDHLRSSPAPAEAQQETVPLTVETSLPAPIAAPVPVPAQSTSPIPAIPATPQRIPYALPDRPLSPTLCKFGTKCTNSQCRFSHPSPVATAESGVVLSTEPCEKGKECKDKDCIKSHVSPAVNNPGAYFVNYMLIIFPNVFSAAPEAQKPVSTPSVHAHPSPSHPHPSTIPCRFGSACTRPGCLYSHPRSQYTQPCRFGASCTRATCPFQHPEGRVLPSTFHRGLGAHAPMVNVTAPPTGSIGVPSPHRSMTFNKGTGNVKDKLEKQIKDIEVQKKAVAEAEAAAGGKGETKSVPIAV</sequence>
<name>A0A0C3JXQ2_PISTI</name>
<evidence type="ECO:0000313" key="11">
    <source>
        <dbReference type="Proteomes" id="UP000054217"/>
    </source>
</evidence>
<dbReference type="GO" id="GO:0008143">
    <property type="term" value="F:poly(A) binding"/>
    <property type="evidence" value="ECO:0007669"/>
    <property type="project" value="InterPro"/>
</dbReference>
<dbReference type="AlphaFoldDB" id="A0A0C3JXQ2"/>
<dbReference type="Pfam" id="PF21803">
    <property type="entry name" value="Nab2-zf4"/>
    <property type="match status" value="1"/>
</dbReference>
<keyword evidence="4" id="KW-0677">Repeat</keyword>
<protein>
    <recommendedName>
        <fullName evidence="9">Nab2 type CCCH zinc finger 4 domain-containing protein</fullName>
    </recommendedName>
</protein>
<keyword evidence="7" id="KW-0539">Nucleus</keyword>
<feature type="region of interest" description="Disordered" evidence="8">
    <location>
        <begin position="555"/>
        <end position="575"/>
    </location>
</feature>
<feature type="region of interest" description="Disordered" evidence="8">
    <location>
        <begin position="82"/>
        <end position="194"/>
    </location>
</feature>
<dbReference type="HOGENOM" id="CLU_031482_0_0_1"/>
<gene>
    <name evidence="10" type="ORF">M404DRAFT_11937</name>
</gene>
<feature type="region of interest" description="Disordered" evidence="8">
    <location>
        <begin position="298"/>
        <end position="334"/>
    </location>
</feature>